<keyword evidence="7" id="KW-0963">Cytoplasm</keyword>
<feature type="binding site" evidence="7">
    <location>
        <position position="21"/>
    </location>
    <ligand>
        <name>3-phosphoshikimate</name>
        <dbReference type="ChEBI" id="CHEBI:145989"/>
    </ligand>
</feature>
<keyword evidence="4 7" id="KW-0808">Transferase</keyword>
<dbReference type="CDD" id="cd01556">
    <property type="entry name" value="EPSP_synthase"/>
    <property type="match status" value="1"/>
</dbReference>
<dbReference type="HAMAP" id="MF_00210">
    <property type="entry name" value="EPSP_synth"/>
    <property type="match status" value="1"/>
</dbReference>
<dbReference type="OrthoDB" id="9809920at2"/>
<dbReference type="SUPFAM" id="SSF55205">
    <property type="entry name" value="EPT/RTPC-like"/>
    <property type="match status" value="1"/>
</dbReference>
<comment type="caution">
    <text evidence="7">Lacks conserved residue(s) required for the propagation of feature annotation.</text>
</comment>
<dbReference type="GO" id="GO:0005737">
    <property type="term" value="C:cytoplasm"/>
    <property type="evidence" value="ECO:0007669"/>
    <property type="project" value="UniProtKB-SubCell"/>
</dbReference>
<dbReference type="UniPathway" id="UPA00053">
    <property type="reaction ID" value="UER00089"/>
</dbReference>
<sequence length="428" mass="47214">MSYIKIKPKKLNGEVNIPPSKSMAHRAVICASLSKGTSIIENIDFSDDIIATIKAMKALGADIELAGNRLIIKGENIFKKLDEDILIDCNESGSTLRFLVPISIIENNRVKFIGRGNLGKRPLDIYYDIFEKQGILYEYKDGELDLKVSGRLKGGEFKVKGNISSQFISGLLFSLPMLKEDSNIIITTELESKSYIDLTLSMLGKFGVEIINNNYKEFIIKGNQEYEAREYRVEGDYSQAAFFLSAAAIGNNVISKDIDISSLQGDKEVLDILEKMGCDLSITKEGVKVQVNTLKPTIIDGSSCPDIIPVLTVVAALTKGETKIINSGRLRIKECDRLRAITTELSKLGANIIELEDGLIINGVDGLKGAKVDSYDDHRIAMMLAIASTRCEGEVILKNPSCVSKSYPNFWKDFIKVGGELSEWSMGK</sequence>
<evidence type="ECO:0000313" key="9">
    <source>
        <dbReference type="EMBL" id="SHJ88441.1"/>
    </source>
</evidence>
<evidence type="ECO:0000256" key="3">
    <source>
        <dbReference type="ARBA" id="ARBA00022605"/>
    </source>
</evidence>
<comment type="similarity">
    <text evidence="2 7">Belongs to the EPSP synthase family.</text>
</comment>
<dbReference type="PANTHER" id="PTHR21090:SF5">
    <property type="entry name" value="PENTAFUNCTIONAL AROM POLYPEPTIDE"/>
    <property type="match status" value="1"/>
</dbReference>
<keyword evidence="10" id="KW-1185">Reference proteome</keyword>
<feature type="binding site" evidence="7">
    <location>
        <position position="379"/>
    </location>
    <ligand>
        <name>phosphoenolpyruvate</name>
        <dbReference type="ChEBI" id="CHEBI:58702"/>
    </ligand>
</feature>
<dbReference type="GO" id="GO:0008652">
    <property type="term" value="P:amino acid biosynthetic process"/>
    <property type="evidence" value="ECO:0007669"/>
    <property type="project" value="UniProtKB-KW"/>
</dbReference>
<comment type="pathway">
    <text evidence="1 7">Metabolic intermediate biosynthesis; chorismate biosynthesis; chorismate from D-erythrose 4-phosphate and phosphoenolpyruvate: step 6/7.</text>
</comment>
<dbReference type="NCBIfam" id="TIGR01356">
    <property type="entry name" value="aroA"/>
    <property type="match status" value="1"/>
</dbReference>
<dbReference type="PROSITE" id="PS00885">
    <property type="entry name" value="EPSP_SYNTHASE_2"/>
    <property type="match status" value="1"/>
</dbReference>
<evidence type="ECO:0000256" key="6">
    <source>
        <dbReference type="ARBA" id="ARBA00044633"/>
    </source>
</evidence>
<name>A0A1M6MY59_9CLOT</name>
<feature type="binding site" evidence="7">
    <location>
        <position position="164"/>
    </location>
    <ligand>
        <name>3-phosphoshikimate</name>
        <dbReference type="ChEBI" id="CHEBI:145989"/>
    </ligand>
</feature>
<dbReference type="GO" id="GO:0009423">
    <property type="term" value="P:chorismate biosynthetic process"/>
    <property type="evidence" value="ECO:0007669"/>
    <property type="project" value="UniProtKB-UniRule"/>
</dbReference>
<keyword evidence="3 7" id="KW-0028">Amino-acid biosynthesis</keyword>
<feature type="binding site" evidence="7">
    <location>
        <position position="166"/>
    </location>
    <ligand>
        <name>phosphoenolpyruvate</name>
        <dbReference type="ChEBI" id="CHEBI:58702"/>
    </ligand>
</feature>
<accession>A0A1M6MY59</accession>
<dbReference type="EC" id="2.5.1.19" evidence="7"/>
<evidence type="ECO:0000256" key="4">
    <source>
        <dbReference type="ARBA" id="ARBA00022679"/>
    </source>
</evidence>
<dbReference type="Proteomes" id="UP000184310">
    <property type="component" value="Unassembled WGS sequence"/>
</dbReference>
<feature type="binding site" evidence="7">
    <location>
        <position position="405"/>
    </location>
    <ligand>
        <name>phosphoenolpyruvate</name>
        <dbReference type="ChEBI" id="CHEBI:58702"/>
    </ligand>
</feature>
<dbReference type="Pfam" id="PF00275">
    <property type="entry name" value="EPSP_synthase"/>
    <property type="match status" value="1"/>
</dbReference>
<organism evidence="9 10">
    <name type="scientific">Clostridium cavendishii DSM 21758</name>
    <dbReference type="NCBI Taxonomy" id="1121302"/>
    <lineage>
        <taxon>Bacteria</taxon>
        <taxon>Bacillati</taxon>
        <taxon>Bacillota</taxon>
        <taxon>Clostridia</taxon>
        <taxon>Eubacteriales</taxon>
        <taxon>Clostridiaceae</taxon>
        <taxon>Clostridium</taxon>
    </lineage>
</organism>
<feature type="active site" description="Proton acceptor" evidence="7">
    <location>
        <position position="306"/>
    </location>
</feature>
<feature type="binding site" evidence="7">
    <location>
        <position position="306"/>
    </location>
    <ligand>
        <name>3-phosphoshikimate</name>
        <dbReference type="ChEBI" id="CHEBI:145989"/>
    </ligand>
</feature>
<dbReference type="InterPro" id="IPR013792">
    <property type="entry name" value="RNA3'P_cycl/enolpyr_Trfase_a/b"/>
</dbReference>
<evidence type="ECO:0000313" key="10">
    <source>
        <dbReference type="Proteomes" id="UP000184310"/>
    </source>
</evidence>
<evidence type="ECO:0000259" key="8">
    <source>
        <dbReference type="Pfam" id="PF00275"/>
    </source>
</evidence>
<dbReference type="EMBL" id="FQZB01000011">
    <property type="protein sequence ID" value="SHJ88441.1"/>
    <property type="molecule type" value="Genomic_DNA"/>
</dbReference>
<dbReference type="GO" id="GO:0003866">
    <property type="term" value="F:3-phosphoshikimate 1-carboxyvinyltransferase activity"/>
    <property type="evidence" value="ECO:0007669"/>
    <property type="project" value="UniProtKB-UniRule"/>
</dbReference>
<reference evidence="9 10" key="1">
    <citation type="submission" date="2016-11" db="EMBL/GenBank/DDBJ databases">
        <authorList>
            <person name="Jaros S."/>
            <person name="Januszkiewicz K."/>
            <person name="Wedrychowicz H."/>
        </authorList>
    </citation>
    <scope>NUCLEOTIDE SEQUENCE [LARGE SCALE GENOMIC DNA]</scope>
    <source>
        <strain evidence="9 10">DSM 21758</strain>
    </source>
</reference>
<evidence type="ECO:0000256" key="1">
    <source>
        <dbReference type="ARBA" id="ARBA00004811"/>
    </source>
</evidence>
<proteinExistence type="inferred from homology"/>
<evidence type="ECO:0000256" key="2">
    <source>
        <dbReference type="ARBA" id="ARBA00009948"/>
    </source>
</evidence>
<feature type="binding site" evidence="7">
    <location>
        <position position="333"/>
    </location>
    <ligand>
        <name>3-phosphoshikimate</name>
        <dbReference type="ChEBI" id="CHEBI:145989"/>
    </ligand>
</feature>
<feature type="binding site" evidence="7">
    <location>
        <position position="93"/>
    </location>
    <ligand>
        <name>phosphoenolpyruvate</name>
        <dbReference type="ChEBI" id="CHEBI:58702"/>
    </ligand>
</feature>
<comment type="subunit">
    <text evidence="7">Monomer.</text>
</comment>
<comment type="subcellular location">
    <subcellularLocation>
        <location evidence="7">Cytoplasm</location>
    </subcellularLocation>
</comment>
<dbReference type="InterPro" id="IPR036968">
    <property type="entry name" value="Enolpyruvate_Tfrase_sf"/>
</dbReference>
<gene>
    <name evidence="7" type="primary">aroA</name>
    <name evidence="9" type="ORF">SAMN02745163_02808</name>
</gene>
<feature type="binding site" evidence="7">
    <location>
        <position position="192"/>
    </location>
    <ligand>
        <name>3-phosphoshikimate</name>
        <dbReference type="ChEBI" id="CHEBI:145989"/>
    </ligand>
</feature>
<protein>
    <recommendedName>
        <fullName evidence="7">3-phosphoshikimate 1-carboxyvinyltransferase</fullName>
        <ecNumber evidence="7">2.5.1.19</ecNumber>
    </recommendedName>
    <alternativeName>
        <fullName evidence="7">5-enolpyruvylshikimate-3-phosphate synthase</fullName>
        <shortName evidence="7">EPSP synthase</shortName>
        <shortName evidence="7">EPSPS</shortName>
    </alternativeName>
</protein>
<dbReference type="AlphaFoldDB" id="A0A1M6MY59"/>
<dbReference type="RefSeq" id="WP_072988877.1">
    <property type="nucleotide sequence ID" value="NZ_FQZB01000011.1"/>
</dbReference>
<dbReference type="InterPro" id="IPR006264">
    <property type="entry name" value="EPSP_synthase"/>
</dbReference>
<dbReference type="PANTHER" id="PTHR21090">
    <property type="entry name" value="AROM/DEHYDROQUINATE SYNTHASE"/>
    <property type="match status" value="1"/>
</dbReference>
<feature type="binding site" evidence="7">
    <location>
        <position position="337"/>
    </location>
    <ligand>
        <name>phosphoenolpyruvate</name>
        <dbReference type="ChEBI" id="CHEBI:58702"/>
    </ligand>
</feature>
<keyword evidence="5 7" id="KW-0057">Aromatic amino acid biosynthesis</keyword>
<comment type="function">
    <text evidence="7">Catalyzes the transfer of the enolpyruvyl moiety of phosphoenolpyruvate (PEP) to the 5-hydroxyl of shikimate-3-phosphate (S3P) to produce enolpyruvyl shikimate-3-phosphate and inorganic phosphate.</text>
</comment>
<feature type="binding site" evidence="7">
    <location>
        <position position="22"/>
    </location>
    <ligand>
        <name>3-phosphoshikimate</name>
        <dbReference type="ChEBI" id="CHEBI:145989"/>
    </ligand>
</feature>
<comment type="catalytic activity">
    <reaction evidence="6">
        <text>3-phosphoshikimate + phosphoenolpyruvate = 5-O-(1-carboxyvinyl)-3-phosphoshikimate + phosphate</text>
        <dbReference type="Rhea" id="RHEA:21256"/>
        <dbReference type="ChEBI" id="CHEBI:43474"/>
        <dbReference type="ChEBI" id="CHEBI:57701"/>
        <dbReference type="ChEBI" id="CHEBI:58702"/>
        <dbReference type="ChEBI" id="CHEBI:145989"/>
        <dbReference type="EC" id="2.5.1.19"/>
    </reaction>
    <physiologicalReaction direction="left-to-right" evidence="6">
        <dbReference type="Rhea" id="RHEA:21257"/>
    </physiologicalReaction>
</comment>
<dbReference type="Gene3D" id="3.65.10.10">
    <property type="entry name" value="Enolpyruvate transferase domain"/>
    <property type="match status" value="2"/>
</dbReference>
<evidence type="ECO:0000256" key="5">
    <source>
        <dbReference type="ARBA" id="ARBA00023141"/>
    </source>
</evidence>
<evidence type="ECO:0000256" key="7">
    <source>
        <dbReference type="HAMAP-Rule" id="MF_00210"/>
    </source>
</evidence>
<feature type="domain" description="Enolpyruvate transferase" evidence="8">
    <location>
        <begin position="7"/>
        <end position="413"/>
    </location>
</feature>
<dbReference type="GO" id="GO:0009073">
    <property type="term" value="P:aromatic amino acid family biosynthetic process"/>
    <property type="evidence" value="ECO:0007669"/>
    <property type="project" value="UniProtKB-KW"/>
</dbReference>
<feature type="binding site" evidence="7">
    <location>
        <position position="21"/>
    </location>
    <ligand>
        <name>phosphoenolpyruvate</name>
        <dbReference type="ChEBI" id="CHEBI:58702"/>
    </ligand>
</feature>
<feature type="binding site" evidence="7">
    <location>
        <position position="26"/>
    </location>
    <ligand>
        <name>3-phosphoshikimate</name>
        <dbReference type="ChEBI" id="CHEBI:145989"/>
    </ligand>
</feature>
<dbReference type="STRING" id="1121302.SAMN02745163_02808"/>
<feature type="binding site" evidence="7">
    <location>
        <position position="166"/>
    </location>
    <ligand>
        <name>3-phosphoshikimate</name>
        <dbReference type="ChEBI" id="CHEBI:145989"/>
    </ligand>
</feature>
<dbReference type="InterPro" id="IPR023193">
    <property type="entry name" value="EPSP_synthase_CS"/>
</dbReference>
<dbReference type="PIRSF" id="PIRSF000505">
    <property type="entry name" value="EPSPS"/>
    <property type="match status" value="1"/>
</dbReference>
<feature type="binding site" evidence="7">
    <location>
        <position position="121"/>
    </location>
    <ligand>
        <name>phosphoenolpyruvate</name>
        <dbReference type="ChEBI" id="CHEBI:58702"/>
    </ligand>
</feature>
<dbReference type="InterPro" id="IPR001986">
    <property type="entry name" value="Enolpyruvate_Tfrase_dom"/>
</dbReference>
<feature type="binding site" evidence="7">
    <location>
        <position position="165"/>
    </location>
    <ligand>
        <name>3-phosphoshikimate</name>
        <dbReference type="ChEBI" id="CHEBI:145989"/>
    </ligand>
</feature>